<name>A0A3N2APR9_9MICO</name>
<dbReference type="SUPFAM" id="SSF51905">
    <property type="entry name" value="FAD/NAD(P)-binding domain"/>
    <property type="match status" value="1"/>
</dbReference>
<accession>A0A3N2APR9</accession>
<sequence length="330" mass="33794">MRGRDARLVVVGGGVLGLAVAAEAADAGWRVTLLEREPALCSVASGASFAWANAHATGSEHHAALRREAIRLHAASSAAASEPWFAPMTADAWGTEVAEGGVVDVVAFAASHAATILAHSGIVRTGAAVASVRADAAGAAAVLDSGEAVTGERIVLAAGVGTAALLGGLPAAAAVPALTRVIGQLGGIARVRAPRSWAGGLVLGDELSVRPDGADGLVLQSLALERELADEALPLDERLVWRRLRAIAARHGIRLDADDLLELRFAHRPQPADGLPIVDRVDERVLVVLAHSGVTLAPALARLVAARLDGEPHAGLEPPRPPAQQHPDPH</sequence>
<dbReference type="Proteomes" id="UP000275456">
    <property type="component" value="Unassembled WGS sequence"/>
</dbReference>
<evidence type="ECO:0000256" key="2">
    <source>
        <dbReference type="SAM" id="MobiDB-lite"/>
    </source>
</evidence>
<gene>
    <name evidence="4" type="ORF">EDD26_0038</name>
</gene>
<dbReference type="InterPro" id="IPR006076">
    <property type="entry name" value="FAD-dep_OxRdtase"/>
</dbReference>
<comment type="caution">
    <text evidence="4">The sequence shown here is derived from an EMBL/GenBank/DDBJ whole genome shotgun (WGS) entry which is preliminary data.</text>
</comment>
<dbReference type="RefSeq" id="WP_123695873.1">
    <property type="nucleotide sequence ID" value="NZ_RKHJ01000001.1"/>
</dbReference>
<evidence type="ECO:0000259" key="3">
    <source>
        <dbReference type="Pfam" id="PF01266"/>
    </source>
</evidence>
<dbReference type="PANTHER" id="PTHR13847:SF289">
    <property type="entry name" value="GLYCINE OXIDASE"/>
    <property type="match status" value="1"/>
</dbReference>
<keyword evidence="1" id="KW-0560">Oxidoreductase</keyword>
<keyword evidence="5" id="KW-1185">Reference proteome</keyword>
<dbReference type="GO" id="GO:0016491">
    <property type="term" value="F:oxidoreductase activity"/>
    <property type="evidence" value="ECO:0007669"/>
    <property type="project" value="UniProtKB-KW"/>
</dbReference>
<dbReference type="GO" id="GO:0005737">
    <property type="term" value="C:cytoplasm"/>
    <property type="evidence" value="ECO:0007669"/>
    <property type="project" value="TreeGrafter"/>
</dbReference>
<evidence type="ECO:0000256" key="1">
    <source>
        <dbReference type="ARBA" id="ARBA00023002"/>
    </source>
</evidence>
<evidence type="ECO:0000313" key="4">
    <source>
        <dbReference type="EMBL" id="ROR64692.1"/>
    </source>
</evidence>
<dbReference type="PANTHER" id="PTHR13847">
    <property type="entry name" value="SARCOSINE DEHYDROGENASE-RELATED"/>
    <property type="match status" value="1"/>
</dbReference>
<evidence type="ECO:0000313" key="5">
    <source>
        <dbReference type="Proteomes" id="UP000275456"/>
    </source>
</evidence>
<feature type="domain" description="FAD dependent oxidoreductase" evidence="3">
    <location>
        <begin position="8"/>
        <end position="75"/>
    </location>
</feature>
<feature type="domain" description="FAD dependent oxidoreductase" evidence="3">
    <location>
        <begin position="92"/>
        <end position="307"/>
    </location>
</feature>
<dbReference type="AlphaFoldDB" id="A0A3N2APR9"/>
<dbReference type="Gene3D" id="3.50.50.60">
    <property type="entry name" value="FAD/NAD(P)-binding domain"/>
    <property type="match status" value="2"/>
</dbReference>
<organism evidence="4 5">
    <name type="scientific">Agrococcus jenensis</name>
    <dbReference type="NCBI Taxonomy" id="46353"/>
    <lineage>
        <taxon>Bacteria</taxon>
        <taxon>Bacillati</taxon>
        <taxon>Actinomycetota</taxon>
        <taxon>Actinomycetes</taxon>
        <taxon>Micrococcales</taxon>
        <taxon>Microbacteriaceae</taxon>
        <taxon>Agrococcus</taxon>
    </lineage>
</organism>
<dbReference type="Pfam" id="PF01266">
    <property type="entry name" value="DAO"/>
    <property type="match status" value="2"/>
</dbReference>
<reference evidence="4 5" key="1">
    <citation type="submission" date="2018-11" db="EMBL/GenBank/DDBJ databases">
        <title>Sequencing the genomes of 1000 actinobacteria strains.</title>
        <authorList>
            <person name="Klenk H.-P."/>
        </authorList>
    </citation>
    <scope>NUCLEOTIDE SEQUENCE [LARGE SCALE GENOMIC DNA]</scope>
    <source>
        <strain evidence="4 5">DSM 9580</strain>
    </source>
</reference>
<protein>
    <submittedName>
        <fullName evidence="4">Glycine/D-amino acid oxidase-like deaminating enzyme</fullName>
    </submittedName>
</protein>
<dbReference type="EMBL" id="RKHJ01000001">
    <property type="protein sequence ID" value="ROR64692.1"/>
    <property type="molecule type" value="Genomic_DNA"/>
</dbReference>
<feature type="region of interest" description="Disordered" evidence="2">
    <location>
        <begin position="311"/>
        <end position="330"/>
    </location>
</feature>
<dbReference type="InterPro" id="IPR036188">
    <property type="entry name" value="FAD/NAD-bd_sf"/>
</dbReference>
<dbReference type="Gene3D" id="3.30.9.10">
    <property type="entry name" value="D-Amino Acid Oxidase, subunit A, domain 2"/>
    <property type="match status" value="1"/>
</dbReference>
<proteinExistence type="predicted"/>